<protein>
    <submittedName>
        <fullName evidence="1">Uncharacterized protein</fullName>
    </submittedName>
</protein>
<dbReference type="EMBL" id="NXIB02000067">
    <property type="protein sequence ID" value="PHX55035.1"/>
    <property type="molecule type" value="Genomic_DNA"/>
</dbReference>
<organism evidence="1 2">
    <name type="scientific">Tychonema bourrellyi FEM_GT703</name>
    <dbReference type="NCBI Taxonomy" id="2040638"/>
    <lineage>
        <taxon>Bacteria</taxon>
        <taxon>Bacillati</taxon>
        <taxon>Cyanobacteriota</taxon>
        <taxon>Cyanophyceae</taxon>
        <taxon>Oscillatoriophycideae</taxon>
        <taxon>Oscillatoriales</taxon>
        <taxon>Microcoleaceae</taxon>
        <taxon>Tychonema</taxon>
    </lineage>
</organism>
<proteinExistence type="predicted"/>
<dbReference type="AlphaFoldDB" id="A0A2G4EZV8"/>
<dbReference type="RefSeq" id="WP_096831027.1">
    <property type="nucleotide sequence ID" value="NZ_NXIB02000067.1"/>
</dbReference>
<gene>
    <name evidence="1" type="ORF">CP500_012770</name>
</gene>
<evidence type="ECO:0000313" key="1">
    <source>
        <dbReference type="EMBL" id="PHX55035.1"/>
    </source>
</evidence>
<accession>A0A2G4EZV8</accession>
<dbReference type="Proteomes" id="UP000226442">
    <property type="component" value="Unassembled WGS sequence"/>
</dbReference>
<sequence length="100" mass="11200">MQAYKLRGKIDATGKLVVGEPVNMPPGDVEIIVLQLADTVVKQASSSESAIEPETPKKKFNTTVKAFQGLFERDTVPEPLDFDDPDKQAKWEYLKEKHNL</sequence>
<evidence type="ECO:0000313" key="2">
    <source>
        <dbReference type="Proteomes" id="UP000226442"/>
    </source>
</evidence>
<comment type="caution">
    <text evidence="1">The sequence shown here is derived from an EMBL/GenBank/DDBJ whole genome shotgun (WGS) entry which is preliminary data.</text>
</comment>
<keyword evidence="2" id="KW-1185">Reference proteome</keyword>
<reference evidence="1" key="1">
    <citation type="submission" date="2017-10" db="EMBL/GenBank/DDBJ databases">
        <title>Draft genome sequence of the planktic cyanobacteria Tychonema bourrellyi isolated from alpine lentic freshwater.</title>
        <authorList>
            <person name="Tett A."/>
            <person name="Armanini F."/>
            <person name="Asnicar F."/>
            <person name="Boscaini A."/>
            <person name="Pasolli E."/>
            <person name="Zolfo M."/>
            <person name="Donati C."/>
            <person name="Salmaso N."/>
            <person name="Segata N."/>
        </authorList>
    </citation>
    <scope>NUCLEOTIDE SEQUENCE</scope>
    <source>
        <strain evidence="1">FEM_GT703</strain>
    </source>
</reference>
<name>A0A2G4EZV8_9CYAN</name>
<dbReference type="OrthoDB" id="573726at2"/>